<evidence type="ECO:0000256" key="2">
    <source>
        <dbReference type="ARBA" id="ARBA00022692"/>
    </source>
</evidence>
<sequence length="235" mass="25957">MTVQKRASAAASDAKTSAVNTDQPASRAHGHSARLPRPSVPLYLWCGSLFVGFGLLDLAPQYLPQPLNQLSPTLAAVLFRTLCLIHVTEAYTAVVICRKRGHTVAETVSWASHVLLCGLFYLRHLIKTRSSTEYFSRLPIATYMVFTMLSATVAYAKLVPLAAHPAPLRVITALLGRQLVEYAFWLMFGIHTIEMVIAVIICTTRGYRLSTTLSWAGQTLITGMNGMHPLFRREV</sequence>
<proteinExistence type="predicted"/>
<dbReference type="AlphaFoldDB" id="A0A4P9XJH5"/>
<evidence type="ECO:0000256" key="6">
    <source>
        <dbReference type="SAM" id="Phobius"/>
    </source>
</evidence>
<feature type="transmembrane region" description="Helical" evidence="6">
    <location>
        <begin position="75"/>
        <end position="96"/>
    </location>
</feature>
<reference evidence="8" key="1">
    <citation type="journal article" date="2018" name="Nat. Microbiol.">
        <title>Leveraging single-cell genomics to expand the fungal tree of life.</title>
        <authorList>
            <person name="Ahrendt S.R."/>
            <person name="Quandt C.A."/>
            <person name="Ciobanu D."/>
            <person name="Clum A."/>
            <person name="Salamov A."/>
            <person name="Andreopoulos B."/>
            <person name="Cheng J.F."/>
            <person name="Woyke T."/>
            <person name="Pelin A."/>
            <person name="Henrissat B."/>
            <person name="Reynolds N.K."/>
            <person name="Benny G.L."/>
            <person name="Smith M.E."/>
            <person name="James T.Y."/>
            <person name="Grigoriev I.V."/>
        </authorList>
    </citation>
    <scope>NUCLEOTIDE SEQUENCE [LARGE SCALE GENOMIC DNA]</scope>
    <source>
        <strain evidence="8">RSA 1356</strain>
    </source>
</reference>
<accession>A0A4P9XJH5</accession>
<dbReference type="Pfam" id="PF14934">
    <property type="entry name" value="TMEM254"/>
    <property type="match status" value="2"/>
</dbReference>
<keyword evidence="3 6" id="KW-1133">Transmembrane helix</keyword>
<evidence type="ECO:0000256" key="3">
    <source>
        <dbReference type="ARBA" id="ARBA00022989"/>
    </source>
</evidence>
<protein>
    <recommendedName>
        <fullName evidence="9">Transmembrane protein</fullName>
    </recommendedName>
</protein>
<gene>
    <name evidence="7" type="ORF">THASP1DRAFT_32256</name>
</gene>
<dbReference type="InterPro" id="IPR028110">
    <property type="entry name" value="TMEM254"/>
</dbReference>
<feature type="compositionally biased region" description="Low complexity" evidence="5">
    <location>
        <begin position="7"/>
        <end position="18"/>
    </location>
</feature>
<feature type="transmembrane region" description="Helical" evidence="6">
    <location>
        <begin position="182"/>
        <end position="202"/>
    </location>
</feature>
<dbReference type="EMBL" id="KZ993000">
    <property type="protein sequence ID" value="RKP05917.1"/>
    <property type="molecule type" value="Genomic_DNA"/>
</dbReference>
<evidence type="ECO:0000256" key="4">
    <source>
        <dbReference type="ARBA" id="ARBA00023136"/>
    </source>
</evidence>
<evidence type="ECO:0008006" key="9">
    <source>
        <dbReference type="Google" id="ProtNLM"/>
    </source>
</evidence>
<evidence type="ECO:0000313" key="8">
    <source>
        <dbReference type="Proteomes" id="UP000271241"/>
    </source>
</evidence>
<dbReference type="Proteomes" id="UP000271241">
    <property type="component" value="Unassembled WGS sequence"/>
</dbReference>
<evidence type="ECO:0000256" key="1">
    <source>
        <dbReference type="ARBA" id="ARBA00004141"/>
    </source>
</evidence>
<keyword evidence="4 6" id="KW-0472">Membrane</keyword>
<organism evidence="7 8">
    <name type="scientific">Thamnocephalis sphaerospora</name>
    <dbReference type="NCBI Taxonomy" id="78915"/>
    <lineage>
        <taxon>Eukaryota</taxon>
        <taxon>Fungi</taxon>
        <taxon>Fungi incertae sedis</taxon>
        <taxon>Zoopagomycota</taxon>
        <taxon>Zoopagomycotina</taxon>
        <taxon>Zoopagomycetes</taxon>
        <taxon>Zoopagales</taxon>
        <taxon>Sigmoideomycetaceae</taxon>
        <taxon>Thamnocephalis</taxon>
    </lineage>
</organism>
<keyword evidence="8" id="KW-1185">Reference proteome</keyword>
<evidence type="ECO:0000313" key="7">
    <source>
        <dbReference type="EMBL" id="RKP05917.1"/>
    </source>
</evidence>
<evidence type="ECO:0000256" key="5">
    <source>
        <dbReference type="SAM" id="MobiDB-lite"/>
    </source>
</evidence>
<name>A0A4P9XJH5_9FUNG</name>
<comment type="subcellular location">
    <subcellularLocation>
        <location evidence="1">Membrane</location>
        <topology evidence="1">Multi-pass membrane protein</topology>
    </subcellularLocation>
</comment>
<feature type="transmembrane region" description="Helical" evidence="6">
    <location>
        <begin position="42"/>
        <end position="63"/>
    </location>
</feature>
<keyword evidence="2 6" id="KW-0812">Transmembrane</keyword>
<dbReference type="GO" id="GO:0016020">
    <property type="term" value="C:membrane"/>
    <property type="evidence" value="ECO:0007669"/>
    <property type="project" value="UniProtKB-SubCell"/>
</dbReference>
<dbReference type="PANTHER" id="PTHR34104">
    <property type="entry name" value="TRANSMEMBRANE PROTEIN 254"/>
    <property type="match status" value="1"/>
</dbReference>
<dbReference type="PANTHER" id="PTHR34104:SF3">
    <property type="entry name" value="TRANSMEMBRANE PROTEIN 254"/>
    <property type="match status" value="1"/>
</dbReference>
<dbReference type="OrthoDB" id="9984821at2759"/>
<feature type="region of interest" description="Disordered" evidence="5">
    <location>
        <begin position="1"/>
        <end position="34"/>
    </location>
</feature>
<feature type="transmembrane region" description="Helical" evidence="6">
    <location>
        <begin position="138"/>
        <end position="162"/>
    </location>
</feature>